<dbReference type="GO" id="GO:0005739">
    <property type="term" value="C:mitochondrion"/>
    <property type="evidence" value="ECO:0007669"/>
    <property type="project" value="UniProtKB-SubCell"/>
</dbReference>
<keyword evidence="5" id="KW-0687">Ribonucleoprotein</keyword>
<gene>
    <name evidence="10" type="ORF">D910_07289</name>
</gene>
<dbReference type="EMBL" id="KB632194">
    <property type="protein sequence ID" value="ERL89930.1"/>
    <property type="molecule type" value="Genomic_DNA"/>
</dbReference>
<dbReference type="GO" id="GO:0005840">
    <property type="term" value="C:ribosome"/>
    <property type="evidence" value="ECO:0007669"/>
    <property type="project" value="UniProtKB-KW"/>
</dbReference>
<sequence length="325" mass="37731">MALRTALANASSRLLHEHISGVVRAPLLNAQFVRHRKTKHWLPKWKQLRRLKVIPVKLPELGKKPSDLTEEEMRSRMKEQGLVPPRPWMEHQHFISSSGDIFEPYVPPEGDGKVSPISAQGAKQNLVFLEKKSRTMLAVRKIRQYDEDFDGPEFCKSATDIYIKMHECMAANDKETLINYITERAYPEVVHNIDNKTLRWKYLKDIELPRIVHARNTEVITPDNVFAQVTVRFHTQQTLAIYDRFGRLMHGSEILAKDVLEYVVFEKHLSNQYGLWRVHAKIIPTWLPPKDNTKLTYRKVFETVVDPNVVPHDDATDKTAEKTPN</sequence>
<dbReference type="SUPFAM" id="SSF54427">
    <property type="entry name" value="NTF2-like"/>
    <property type="match status" value="1"/>
</dbReference>
<accession>U4UJ10</accession>
<dbReference type="SMART" id="SM00978">
    <property type="entry name" value="Tim44"/>
    <property type="match status" value="1"/>
</dbReference>
<dbReference type="FunFam" id="3.10.450.240:FF:000003">
    <property type="entry name" value="39S ribosomal protein L45, mitochondrial"/>
    <property type="match status" value="1"/>
</dbReference>
<dbReference type="AlphaFoldDB" id="U4UJ10"/>
<dbReference type="InterPro" id="IPR007379">
    <property type="entry name" value="Tim44-like_dom"/>
</dbReference>
<evidence type="ECO:0000256" key="4">
    <source>
        <dbReference type="ARBA" id="ARBA00023128"/>
    </source>
</evidence>
<dbReference type="Pfam" id="PF04280">
    <property type="entry name" value="Tim44"/>
    <property type="match status" value="1"/>
</dbReference>
<evidence type="ECO:0000256" key="6">
    <source>
        <dbReference type="ARBA" id="ARBA00038073"/>
    </source>
</evidence>
<dbReference type="Proteomes" id="UP000030742">
    <property type="component" value="Unassembled WGS sequence"/>
</dbReference>
<dbReference type="Gene3D" id="3.10.450.240">
    <property type="match status" value="1"/>
</dbReference>
<keyword evidence="3" id="KW-0689">Ribosomal protein</keyword>
<keyword evidence="2" id="KW-0809">Transit peptide</keyword>
<evidence type="ECO:0000313" key="10">
    <source>
        <dbReference type="EMBL" id="ERL89930.1"/>
    </source>
</evidence>
<name>U4UJ10_DENPD</name>
<dbReference type="PANTHER" id="PTHR28554">
    <property type="entry name" value="39S RIBOSOMAL PROTEIN L45, MITOCHONDRIAL"/>
    <property type="match status" value="1"/>
</dbReference>
<dbReference type="PANTHER" id="PTHR28554:SF1">
    <property type="entry name" value="LARGE RIBOSOMAL SUBUNIT PROTEIN ML45"/>
    <property type="match status" value="1"/>
</dbReference>
<evidence type="ECO:0000256" key="2">
    <source>
        <dbReference type="ARBA" id="ARBA00022946"/>
    </source>
</evidence>
<keyword evidence="4" id="KW-0496">Mitochondrion</keyword>
<reference evidence="10 11" key="1">
    <citation type="journal article" date="2013" name="Genome Biol.">
        <title>Draft genome of the mountain pine beetle, Dendroctonus ponderosae Hopkins, a major forest pest.</title>
        <authorList>
            <person name="Keeling C.I."/>
            <person name="Yuen M.M."/>
            <person name="Liao N.Y."/>
            <person name="Docking T.R."/>
            <person name="Chan S.K."/>
            <person name="Taylor G.A."/>
            <person name="Palmquist D.L."/>
            <person name="Jackman S.D."/>
            <person name="Nguyen A."/>
            <person name="Li M."/>
            <person name="Henderson H."/>
            <person name="Janes J.K."/>
            <person name="Zhao Y."/>
            <person name="Pandoh P."/>
            <person name="Moore R."/>
            <person name="Sperling F.A."/>
            <person name="Huber D.P."/>
            <person name="Birol I."/>
            <person name="Jones S.J."/>
            <person name="Bohlmann J."/>
        </authorList>
    </citation>
    <scope>NUCLEOTIDE SEQUENCE</scope>
</reference>
<evidence type="ECO:0000259" key="9">
    <source>
        <dbReference type="SMART" id="SM00978"/>
    </source>
</evidence>
<evidence type="ECO:0000313" key="11">
    <source>
        <dbReference type="Proteomes" id="UP000030742"/>
    </source>
</evidence>
<organism evidence="10 11">
    <name type="scientific">Dendroctonus ponderosae</name>
    <name type="common">Mountain pine beetle</name>
    <dbReference type="NCBI Taxonomy" id="77166"/>
    <lineage>
        <taxon>Eukaryota</taxon>
        <taxon>Metazoa</taxon>
        <taxon>Ecdysozoa</taxon>
        <taxon>Arthropoda</taxon>
        <taxon>Hexapoda</taxon>
        <taxon>Insecta</taxon>
        <taxon>Pterygota</taxon>
        <taxon>Neoptera</taxon>
        <taxon>Endopterygota</taxon>
        <taxon>Coleoptera</taxon>
        <taxon>Polyphaga</taxon>
        <taxon>Cucujiformia</taxon>
        <taxon>Curculionidae</taxon>
        <taxon>Scolytinae</taxon>
        <taxon>Dendroctonus</taxon>
    </lineage>
</organism>
<comment type="similarity">
    <text evidence="6">Belongs to the mitochondrion-specific ribosomal protein mL45 family.</text>
</comment>
<proteinExistence type="inferred from homology"/>
<evidence type="ECO:0000256" key="5">
    <source>
        <dbReference type="ARBA" id="ARBA00023274"/>
    </source>
</evidence>
<dbReference type="InterPro" id="IPR051975">
    <property type="entry name" value="mtLSU_mL45"/>
</dbReference>
<dbReference type="InterPro" id="IPR032710">
    <property type="entry name" value="NTF2-like_dom_sf"/>
</dbReference>
<evidence type="ECO:0000256" key="8">
    <source>
        <dbReference type="ARBA" id="ARBA00043031"/>
    </source>
</evidence>
<dbReference type="STRING" id="77166.U4UJ10"/>
<evidence type="ECO:0000256" key="3">
    <source>
        <dbReference type="ARBA" id="ARBA00022980"/>
    </source>
</evidence>
<comment type="subcellular location">
    <subcellularLocation>
        <location evidence="1">Mitochondrion</location>
    </subcellularLocation>
</comment>
<dbReference type="OrthoDB" id="19619at2759"/>
<dbReference type="GO" id="GO:1990904">
    <property type="term" value="C:ribonucleoprotein complex"/>
    <property type="evidence" value="ECO:0007669"/>
    <property type="project" value="UniProtKB-KW"/>
</dbReference>
<feature type="domain" description="Tim44-like" evidence="9">
    <location>
        <begin position="135"/>
        <end position="283"/>
    </location>
</feature>
<protein>
    <recommendedName>
        <fullName evidence="7">Large ribosomal subunit protein mL45</fullName>
    </recommendedName>
    <alternativeName>
        <fullName evidence="8">39S ribosomal protein L45, mitochondrial</fullName>
    </alternativeName>
</protein>
<evidence type="ECO:0000256" key="1">
    <source>
        <dbReference type="ARBA" id="ARBA00004173"/>
    </source>
</evidence>
<evidence type="ECO:0000256" key="7">
    <source>
        <dbReference type="ARBA" id="ARBA00039448"/>
    </source>
</evidence>